<name>A0A9N7YU42_PLEPL</name>
<comment type="catalytic activity">
    <reaction evidence="8">
        <text>Ca(2+)(in) + ATP + H2O = Ca(2+)(out) + ADP + phosphate + H(+)</text>
        <dbReference type="Rhea" id="RHEA:18105"/>
        <dbReference type="ChEBI" id="CHEBI:15377"/>
        <dbReference type="ChEBI" id="CHEBI:15378"/>
        <dbReference type="ChEBI" id="CHEBI:29108"/>
        <dbReference type="ChEBI" id="CHEBI:30616"/>
        <dbReference type="ChEBI" id="CHEBI:43474"/>
        <dbReference type="ChEBI" id="CHEBI:456216"/>
        <dbReference type="EC" id="7.2.2.10"/>
    </reaction>
</comment>
<evidence type="ECO:0000256" key="5">
    <source>
        <dbReference type="ARBA" id="ARBA00022723"/>
    </source>
</evidence>
<feature type="transmembrane region" description="Helical" evidence="8">
    <location>
        <begin position="267"/>
        <end position="283"/>
    </location>
</feature>
<comment type="caution">
    <text evidence="12">The sequence shown here is derived from an EMBL/GenBank/DDBJ whole genome shotgun (WGS) entry which is preliminary data.</text>
</comment>
<feature type="domain" description="Cation-transporting P-type ATPase C-terminal" evidence="10">
    <location>
        <begin position="175"/>
        <end position="353"/>
    </location>
</feature>
<dbReference type="NCBIfam" id="TIGR01517">
    <property type="entry name" value="ATPase-IIB_Ca"/>
    <property type="match status" value="1"/>
</dbReference>
<evidence type="ECO:0000256" key="3">
    <source>
        <dbReference type="ARBA" id="ARBA00022475"/>
    </source>
</evidence>
<keyword evidence="5" id="KW-0479">Metal-binding</keyword>
<dbReference type="InterPro" id="IPR006408">
    <property type="entry name" value="P-type_ATPase_IIB"/>
</dbReference>
<keyword evidence="8" id="KW-1133">Transmembrane helix</keyword>
<keyword evidence="2 8" id="KW-0813">Transport</keyword>
<dbReference type="PANTHER" id="PTHR24093:SF523">
    <property type="entry name" value="CALCIUM-TRANSPORTING ATPASE"/>
    <property type="match status" value="1"/>
</dbReference>
<comment type="similarity">
    <text evidence="8">Belongs to the cation transport ATPase (P-type) (TC 3.A.3) family. Type IIB subfamily.</text>
</comment>
<organism evidence="12 13">
    <name type="scientific">Pleuronectes platessa</name>
    <name type="common">European plaice</name>
    <dbReference type="NCBI Taxonomy" id="8262"/>
    <lineage>
        <taxon>Eukaryota</taxon>
        <taxon>Metazoa</taxon>
        <taxon>Chordata</taxon>
        <taxon>Craniata</taxon>
        <taxon>Vertebrata</taxon>
        <taxon>Euteleostomi</taxon>
        <taxon>Actinopterygii</taxon>
        <taxon>Neopterygii</taxon>
        <taxon>Teleostei</taxon>
        <taxon>Neoteleostei</taxon>
        <taxon>Acanthomorphata</taxon>
        <taxon>Carangaria</taxon>
        <taxon>Pleuronectiformes</taxon>
        <taxon>Pleuronectoidei</taxon>
        <taxon>Pleuronectidae</taxon>
        <taxon>Pleuronectes</taxon>
    </lineage>
</organism>
<dbReference type="GO" id="GO:0046872">
    <property type="term" value="F:metal ion binding"/>
    <property type="evidence" value="ECO:0007669"/>
    <property type="project" value="UniProtKB-KW"/>
</dbReference>
<dbReference type="GO" id="GO:0030165">
    <property type="term" value="F:PDZ domain binding"/>
    <property type="evidence" value="ECO:0007669"/>
    <property type="project" value="TreeGrafter"/>
</dbReference>
<evidence type="ECO:0000259" key="11">
    <source>
        <dbReference type="Pfam" id="PF12424"/>
    </source>
</evidence>
<dbReference type="Proteomes" id="UP001153269">
    <property type="component" value="Unassembled WGS sequence"/>
</dbReference>
<feature type="domain" description="Plasma membrane calcium transporting P-type ATPase C-terminal" evidence="11">
    <location>
        <begin position="400"/>
        <end position="448"/>
    </location>
</feature>
<dbReference type="GO" id="GO:0005886">
    <property type="term" value="C:plasma membrane"/>
    <property type="evidence" value="ECO:0007669"/>
    <property type="project" value="UniProtKB-SubCell"/>
</dbReference>
<dbReference type="InterPro" id="IPR006068">
    <property type="entry name" value="ATPase_P-typ_cation-transptr_C"/>
</dbReference>
<dbReference type="GO" id="GO:0005524">
    <property type="term" value="F:ATP binding"/>
    <property type="evidence" value="ECO:0007669"/>
    <property type="project" value="UniProtKB-KW"/>
</dbReference>
<accession>A0A9N7YU42</accession>
<gene>
    <name evidence="12" type="ORF">PLEPLA_LOCUS25660</name>
</gene>
<evidence type="ECO:0000256" key="9">
    <source>
        <dbReference type="SAM" id="MobiDB-lite"/>
    </source>
</evidence>
<evidence type="ECO:0000256" key="1">
    <source>
        <dbReference type="ARBA" id="ARBA00004651"/>
    </source>
</evidence>
<keyword evidence="13" id="KW-1185">Reference proteome</keyword>
<dbReference type="PANTHER" id="PTHR24093">
    <property type="entry name" value="CATION TRANSPORTING ATPASE"/>
    <property type="match status" value="1"/>
</dbReference>
<dbReference type="Pfam" id="PF12424">
    <property type="entry name" value="ATP_Ca_trans_C"/>
    <property type="match status" value="1"/>
</dbReference>
<feature type="transmembrane region" description="Helical" evidence="8">
    <location>
        <begin position="303"/>
        <end position="323"/>
    </location>
</feature>
<dbReference type="InterPro" id="IPR022141">
    <property type="entry name" value="ATP_Ca_trans_C"/>
</dbReference>
<proteinExistence type="inferred from homology"/>
<keyword evidence="8" id="KW-0067">ATP-binding</keyword>
<dbReference type="GO" id="GO:0005388">
    <property type="term" value="F:P-type calcium transporter activity"/>
    <property type="evidence" value="ECO:0007669"/>
    <property type="project" value="UniProtKB-EC"/>
</dbReference>
<dbReference type="Pfam" id="PF00689">
    <property type="entry name" value="Cation_ATPase_C"/>
    <property type="match status" value="1"/>
</dbReference>
<keyword evidence="3" id="KW-1003">Cell membrane</keyword>
<feature type="region of interest" description="Disordered" evidence="9">
    <location>
        <begin position="511"/>
        <end position="539"/>
    </location>
</feature>
<keyword evidence="8" id="KW-0472">Membrane</keyword>
<dbReference type="AlphaFoldDB" id="A0A9N7YU42"/>
<keyword evidence="8" id="KW-0547">Nucleotide-binding</keyword>
<dbReference type="EC" id="7.2.2.10" evidence="8"/>
<dbReference type="Pfam" id="PF08282">
    <property type="entry name" value="Hydrolase_3"/>
    <property type="match status" value="1"/>
</dbReference>
<dbReference type="SUPFAM" id="SSF56784">
    <property type="entry name" value="HAD-like"/>
    <property type="match status" value="1"/>
</dbReference>
<dbReference type="PRINTS" id="PR00119">
    <property type="entry name" value="CATATPASE"/>
</dbReference>
<dbReference type="InterPro" id="IPR023298">
    <property type="entry name" value="ATPase_P-typ_TM_dom_sf"/>
</dbReference>
<feature type="transmembrane region" description="Helical" evidence="8">
    <location>
        <begin position="335"/>
        <end position="356"/>
    </location>
</feature>
<evidence type="ECO:0000256" key="2">
    <source>
        <dbReference type="ARBA" id="ARBA00022448"/>
    </source>
</evidence>
<dbReference type="InterPro" id="IPR036412">
    <property type="entry name" value="HAD-like_sf"/>
</dbReference>
<evidence type="ECO:0000256" key="7">
    <source>
        <dbReference type="ARBA" id="ARBA00023065"/>
    </source>
</evidence>
<keyword evidence="7 8" id="KW-0406">Ion transport</keyword>
<protein>
    <recommendedName>
        <fullName evidence="8">Calcium-transporting ATPase</fullName>
        <ecNumber evidence="8">7.2.2.10</ecNumber>
    </recommendedName>
</protein>
<keyword evidence="6" id="KW-0460">Magnesium</keyword>
<evidence type="ECO:0000256" key="8">
    <source>
        <dbReference type="RuleBase" id="RU361146"/>
    </source>
</evidence>
<keyword evidence="8" id="KW-0106">Calcium</keyword>
<evidence type="ECO:0000259" key="10">
    <source>
        <dbReference type="Pfam" id="PF00689"/>
    </source>
</evidence>
<evidence type="ECO:0000313" key="12">
    <source>
        <dbReference type="EMBL" id="CAB1437625.1"/>
    </source>
</evidence>
<keyword evidence="8" id="KW-0812">Transmembrane</keyword>
<feature type="transmembrane region" description="Helical" evidence="8">
    <location>
        <begin position="227"/>
        <end position="247"/>
    </location>
</feature>
<keyword evidence="8" id="KW-0109">Calcium transport</keyword>
<keyword evidence="4" id="KW-0597">Phosphoprotein</keyword>
<comment type="caution">
    <text evidence="8">Lacks conserved residue(s) required for the propagation of feature annotation.</text>
</comment>
<comment type="subcellular location">
    <subcellularLocation>
        <location evidence="1">Cell membrane</location>
        <topology evidence="1">Multi-pass membrane protein</topology>
    </subcellularLocation>
    <subcellularLocation>
        <location evidence="8">Membrane</location>
        <topology evidence="8">Multi-pass membrane protein</topology>
    </subcellularLocation>
</comment>
<dbReference type="InterPro" id="IPR001757">
    <property type="entry name" value="P_typ_ATPase"/>
</dbReference>
<dbReference type="GO" id="GO:0051480">
    <property type="term" value="P:regulation of cytosolic calcium ion concentration"/>
    <property type="evidence" value="ECO:0007669"/>
    <property type="project" value="TreeGrafter"/>
</dbReference>
<comment type="function">
    <text evidence="8">Catalyzes the hydrolysis of ATP coupled with the transport of calcium.</text>
</comment>
<sequence>MVTGDNINTARAIAVKCGILQPGDDFVCMEGKEFNRLIRNELGEIEQERIDKIWPNLRVLARSSPTDKHTLVKGIIDSTVLEQRQVVAVTGDGTNDGPALKKADVGFAMGIAGTDVAKEASDIILTDDNFSSIVKAVMWGRNVYDSISKFLQFQLTVNVVAVIVAFTGACITQDSPLKAVQMLWVNLIMDTFASLALATEPPTEALLLRNPYGRKKPLISRTMMKNILGHAVFQLTLIFILLFLGEILFDIDSGRNTPLHAPPSEHYTIVFNTFVLMQIFNELNARKIHGERNVFEGVFKNPIFCTIVLGTLLIQVVIVQFGGKPFSCVDLTLDQWLWCIFMGLSSLLWGQLVSSVPTSWLKFLKTAGHGTQQEEIPEEELEEMNDLDEIDHAEMELRRGQVLWCRGLNRIQTQIRVVNAFRDIVSPHEGLETPEARSSIHNFMTHPEFRIEDLEPHIPLIDENEGEDEAPTKRISIIIPPPLTGLSNLPPPSPNQNNNAMDVINPLHKDTSRAGLIPSNSASLPPCPGSPLHSLETSL</sequence>
<dbReference type="Gene3D" id="1.20.1110.10">
    <property type="entry name" value="Calcium-transporting ATPase, transmembrane domain"/>
    <property type="match status" value="1"/>
</dbReference>
<dbReference type="NCBIfam" id="TIGR01494">
    <property type="entry name" value="ATPase_P-type"/>
    <property type="match status" value="1"/>
</dbReference>
<feature type="transmembrane region" description="Helical" evidence="8">
    <location>
        <begin position="150"/>
        <end position="171"/>
    </location>
</feature>
<evidence type="ECO:0000256" key="6">
    <source>
        <dbReference type="ARBA" id="ARBA00022842"/>
    </source>
</evidence>
<reference evidence="12" key="1">
    <citation type="submission" date="2020-03" db="EMBL/GenBank/DDBJ databases">
        <authorList>
            <person name="Weist P."/>
        </authorList>
    </citation>
    <scope>NUCLEOTIDE SEQUENCE</scope>
</reference>
<dbReference type="GO" id="GO:0016887">
    <property type="term" value="F:ATP hydrolysis activity"/>
    <property type="evidence" value="ECO:0007669"/>
    <property type="project" value="InterPro"/>
</dbReference>
<dbReference type="FunFam" id="1.20.1110.10:FF:000001">
    <property type="entry name" value="Calcium-transporting ATPase"/>
    <property type="match status" value="1"/>
</dbReference>
<evidence type="ECO:0000313" key="13">
    <source>
        <dbReference type="Proteomes" id="UP001153269"/>
    </source>
</evidence>
<evidence type="ECO:0000256" key="4">
    <source>
        <dbReference type="ARBA" id="ARBA00022553"/>
    </source>
</evidence>
<dbReference type="PRINTS" id="PR00120">
    <property type="entry name" value="HATPASE"/>
</dbReference>
<dbReference type="EMBL" id="CADEAL010002050">
    <property type="protein sequence ID" value="CAB1437625.1"/>
    <property type="molecule type" value="Genomic_DNA"/>
</dbReference>
<dbReference type="SUPFAM" id="SSF81665">
    <property type="entry name" value="Calcium ATPase, transmembrane domain M"/>
    <property type="match status" value="1"/>
</dbReference>